<reference evidence="1 2" key="1">
    <citation type="submission" date="2020-08" db="EMBL/GenBank/DDBJ databases">
        <title>Genomic Encyclopedia of Type Strains, Phase IV (KMG-IV): sequencing the most valuable type-strain genomes for metagenomic binning, comparative biology and taxonomic classification.</title>
        <authorList>
            <person name="Goeker M."/>
        </authorList>
    </citation>
    <scope>NUCLEOTIDE SEQUENCE [LARGE SCALE GENOMIC DNA]</scope>
    <source>
        <strain evidence="1 2">DSM 102255</strain>
    </source>
</reference>
<dbReference type="Proteomes" id="UP000552700">
    <property type="component" value="Unassembled WGS sequence"/>
</dbReference>
<dbReference type="SUPFAM" id="SSF52402">
    <property type="entry name" value="Adenine nucleotide alpha hydrolases-like"/>
    <property type="match status" value="1"/>
</dbReference>
<protein>
    <submittedName>
        <fullName evidence="1">Nucleotide-binding universal stress UspA family protein</fullName>
    </submittedName>
</protein>
<organism evidence="1 2">
    <name type="scientific">Sphingobium subterraneum</name>
    <dbReference type="NCBI Taxonomy" id="627688"/>
    <lineage>
        <taxon>Bacteria</taxon>
        <taxon>Pseudomonadati</taxon>
        <taxon>Pseudomonadota</taxon>
        <taxon>Alphaproteobacteria</taxon>
        <taxon>Sphingomonadales</taxon>
        <taxon>Sphingomonadaceae</taxon>
        <taxon>Sphingobium</taxon>
    </lineage>
</organism>
<dbReference type="CDD" id="cd00293">
    <property type="entry name" value="USP-like"/>
    <property type="match status" value="1"/>
</dbReference>
<evidence type="ECO:0000313" key="1">
    <source>
        <dbReference type="EMBL" id="MBB6125456.1"/>
    </source>
</evidence>
<dbReference type="Gene3D" id="3.40.50.12370">
    <property type="match status" value="1"/>
</dbReference>
<dbReference type="AlphaFoldDB" id="A0A841J7F1"/>
<comment type="caution">
    <text evidence="1">The sequence shown here is derived from an EMBL/GenBank/DDBJ whole genome shotgun (WGS) entry which is preliminary data.</text>
</comment>
<evidence type="ECO:0000313" key="2">
    <source>
        <dbReference type="Proteomes" id="UP000552700"/>
    </source>
</evidence>
<sequence length="292" mass="32239">MEWDSSNERRGRQDFGYRVEVDIRIMTYCDIVVDACPKKDIQQTLEFARKMALEFGARLSVVAYAWPQYSDMRPLVGNALTAQLQEREMSDALDTARSIFDAVFGDNAVEAEWCSGIAEPNVALRDHLLTADLLITSASESKTCASPDAADLALRSGTPVLRLGTNMAEARFVNVLVAWKDCSQARRALHEALPILKLANKVTILGVGDEVSITSLEAVGEHIQRHGVTSDFRHIPSTQGEVDLDLVDQVHREGASLIVAGIYSRGEFAERLLGGVTKRLLKNTETAWLMAY</sequence>
<accession>A0A841J7F1</accession>
<proteinExistence type="predicted"/>
<dbReference type="EMBL" id="JACIJP010000007">
    <property type="protein sequence ID" value="MBB6125456.1"/>
    <property type="molecule type" value="Genomic_DNA"/>
</dbReference>
<dbReference type="RefSeq" id="WP_246352066.1">
    <property type="nucleotide sequence ID" value="NZ_JACIJP010000007.1"/>
</dbReference>
<gene>
    <name evidence="1" type="ORF">FHS92_003218</name>
</gene>
<keyword evidence="2" id="KW-1185">Reference proteome</keyword>
<name>A0A841J7F1_9SPHN</name>